<proteinExistence type="predicted"/>
<dbReference type="GO" id="GO:0051782">
    <property type="term" value="P:negative regulation of cell division"/>
    <property type="evidence" value="ECO:0007669"/>
    <property type="project" value="TreeGrafter"/>
</dbReference>
<dbReference type="RefSeq" id="WP_131938183.1">
    <property type="nucleotide sequence ID" value="NZ_BAAAMX010000059.1"/>
</dbReference>
<keyword evidence="2" id="KW-0067">ATP-binding</keyword>
<comment type="caution">
    <text evidence="3">The sequence shown here is derived from an EMBL/GenBank/DDBJ whole genome shotgun (WGS) entry which is preliminary data.</text>
</comment>
<protein>
    <submittedName>
        <fullName evidence="3">ParA family protein</fullName>
    </submittedName>
</protein>
<evidence type="ECO:0000256" key="1">
    <source>
        <dbReference type="ARBA" id="ARBA00022741"/>
    </source>
</evidence>
<evidence type="ECO:0000313" key="4">
    <source>
        <dbReference type="Proteomes" id="UP000295431"/>
    </source>
</evidence>
<dbReference type="Proteomes" id="UP000295431">
    <property type="component" value="Unassembled WGS sequence"/>
</dbReference>
<gene>
    <name evidence="3" type="ORF">E1284_07085</name>
</gene>
<dbReference type="InterPro" id="IPR027417">
    <property type="entry name" value="P-loop_NTPase"/>
</dbReference>
<dbReference type="GO" id="GO:0005829">
    <property type="term" value="C:cytosol"/>
    <property type="evidence" value="ECO:0007669"/>
    <property type="project" value="TreeGrafter"/>
</dbReference>
<organism evidence="3 4">
    <name type="scientific">Actinomadura bangladeshensis</name>
    <dbReference type="NCBI Taxonomy" id="453573"/>
    <lineage>
        <taxon>Bacteria</taxon>
        <taxon>Bacillati</taxon>
        <taxon>Actinomycetota</taxon>
        <taxon>Actinomycetes</taxon>
        <taxon>Streptosporangiales</taxon>
        <taxon>Thermomonosporaceae</taxon>
        <taxon>Actinomadura</taxon>
    </lineage>
</organism>
<dbReference type="InterPro" id="IPR050625">
    <property type="entry name" value="ParA/MinD_ATPase"/>
</dbReference>
<dbReference type="Gene3D" id="3.40.50.300">
    <property type="entry name" value="P-loop containing nucleotide triphosphate hydrolases"/>
    <property type="match status" value="1"/>
</dbReference>
<dbReference type="GO" id="GO:0005524">
    <property type="term" value="F:ATP binding"/>
    <property type="evidence" value="ECO:0007669"/>
    <property type="project" value="UniProtKB-KW"/>
</dbReference>
<dbReference type="OrthoDB" id="4561190at2"/>
<reference evidence="3 4" key="1">
    <citation type="submission" date="2019-03" db="EMBL/GenBank/DDBJ databases">
        <title>Draft genome sequences of novel Actinobacteria.</title>
        <authorList>
            <person name="Sahin N."/>
            <person name="Ay H."/>
            <person name="Saygin H."/>
        </authorList>
    </citation>
    <scope>NUCLEOTIDE SEQUENCE [LARGE SCALE GENOMIC DNA]</scope>
    <source>
        <strain evidence="3 4">DSM 45347</strain>
    </source>
</reference>
<keyword evidence="4" id="KW-1185">Reference proteome</keyword>
<dbReference type="PANTHER" id="PTHR43384">
    <property type="entry name" value="SEPTUM SITE-DETERMINING PROTEIN MIND HOMOLOG, CHLOROPLASTIC-RELATED"/>
    <property type="match status" value="1"/>
</dbReference>
<name>A0A4R4PCR9_9ACTN</name>
<accession>A0A4R4PCR9</accession>
<evidence type="ECO:0000256" key="2">
    <source>
        <dbReference type="ARBA" id="ARBA00022840"/>
    </source>
</evidence>
<dbReference type="GO" id="GO:0016887">
    <property type="term" value="F:ATP hydrolysis activity"/>
    <property type="evidence" value="ECO:0007669"/>
    <property type="project" value="TreeGrafter"/>
</dbReference>
<evidence type="ECO:0000313" key="3">
    <source>
        <dbReference type="EMBL" id="TDC18222.1"/>
    </source>
</evidence>
<dbReference type="SUPFAM" id="SSF52540">
    <property type="entry name" value="P-loop containing nucleoside triphosphate hydrolases"/>
    <property type="match status" value="1"/>
</dbReference>
<keyword evidence="1" id="KW-0547">Nucleotide-binding</keyword>
<dbReference type="PANTHER" id="PTHR43384:SF6">
    <property type="entry name" value="SEPTUM SITE-DETERMINING PROTEIN MIND HOMOLOG, CHLOROPLASTIC"/>
    <property type="match status" value="1"/>
</dbReference>
<dbReference type="AlphaFoldDB" id="A0A4R4PCR9"/>
<sequence>MLVIATSDKGGTGRSVTTCNVAYRRAIQGDDVCYLDFDFGSPTAGAIFGVERMAHGTQGEDGLHRYLQGKTVTPGHVDIWSESRRPPGTGPRPTGAGNLVLYPGDLGGGEFTAKPEVIDRCADLLLLLQSQFSVIFIDLSAGRSHAAEMILTVTAREKRIPDTRWLVFHRWTRQHISAAADLVFEDRGLLEFGSLFGHDRDQLRRRIRFVRTAVIDPKSDQGVLGLRAEQEAWLRQVDRNLNEQANIAGLGRTSVIATVPVDPVLQWREQLITDEDVYAEIANEGTVEAFAGLARNLDDPGAWSRI</sequence>
<dbReference type="NCBIfam" id="NF040564">
    <property type="entry name" value="SCO2523_fam"/>
    <property type="match status" value="1"/>
</dbReference>
<dbReference type="GO" id="GO:0009898">
    <property type="term" value="C:cytoplasmic side of plasma membrane"/>
    <property type="evidence" value="ECO:0007669"/>
    <property type="project" value="TreeGrafter"/>
</dbReference>
<dbReference type="EMBL" id="SMJW01000022">
    <property type="protein sequence ID" value="TDC18222.1"/>
    <property type="molecule type" value="Genomic_DNA"/>
</dbReference>